<feature type="transmembrane region" description="Helical" evidence="1">
    <location>
        <begin position="153"/>
        <end position="174"/>
    </location>
</feature>
<dbReference type="EMBL" id="VTOX01000001">
    <property type="protein sequence ID" value="NKE64733.1"/>
    <property type="molecule type" value="Genomic_DNA"/>
</dbReference>
<evidence type="ECO:0000256" key="1">
    <source>
        <dbReference type="SAM" id="Phobius"/>
    </source>
</evidence>
<dbReference type="Gene3D" id="3.30.70.270">
    <property type="match status" value="1"/>
</dbReference>
<feature type="transmembrane region" description="Helical" evidence="1">
    <location>
        <begin position="35"/>
        <end position="56"/>
    </location>
</feature>
<keyword evidence="4" id="KW-1185">Reference proteome</keyword>
<evidence type="ECO:0000313" key="4">
    <source>
        <dbReference type="Proteomes" id="UP000521868"/>
    </source>
</evidence>
<dbReference type="InterPro" id="IPR043128">
    <property type="entry name" value="Rev_trsase/Diguanyl_cyclase"/>
</dbReference>
<evidence type="ECO:0000259" key="2">
    <source>
        <dbReference type="Pfam" id="PF00990"/>
    </source>
</evidence>
<name>A0A7X6I4X3_9BURK</name>
<feature type="transmembrane region" description="Helical" evidence="1">
    <location>
        <begin position="186"/>
        <end position="205"/>
    </location>
</feature>
<dbReference type="Proteomes" id="UP000521868">
    <property type="component" value="Unassembled WGS sequence"/>
</dbReference>
<dbReference type="InterPro" id="IPR029787">
    <property type="entry name" value="Nucleotide_cyclase"/>
</dbReference>
<comment type="caution">
    <text evidence="3">The sequence shown here is derived from an EMBL/GenBank/DDBJ whole genome shotgun (WGS) entry which is preliminary data.</text>
</comment>
<feature type="domain" description="GGDEF" evidence="2">
    <location>
        <begin position="223"/>
        <end position="337"/>
    </location>
</feature>
<dbReference type="InterPro" id="IPR000160">
    <property type="entry name" value="GGDEF_dom"/>
</dbReference>
<evidence type="ECO:0000313" key="3">
    <source>
        <dbReference type="EMBL" id="NKE64733.1"/>
    </source>
</evidence>
<keyword evidence="1" id="KW-0472">Membrane</keyword>
<feature type="transmembrane region" description="Helical" evidence="1">
    <location>
        <begin position="123"/>
        <end position="141"/>
    </location>
</feature>
<keyword evidence="1" id="KW-1133">Transmembrane helix</keyword>
<reference evidence="3 4" key="1">
    <citation type="journal article" date="2020" name="Nature">
        <title>Bacterial chemolithoautotrophy via manganese oxidation.</title>
        <authorList>
            <person name="Yu H."/>
            <person name="Leadbetter J.R."/>
        </authorList>
    </citation>
    <scope>NUCLEOTIDE SEQUENCE [LARGE SCALE GENOMIC DNA]</scope>
    <source>
        <strain evidence="3 4">RBP-1</strain>
    </source>
</reference>
<accession>A0A7X6I4X3</accession>
<gene>
    <name evidence="3" type="ORF">RAMLITH_02765</name>
</gene>
<feature type="transmembrane region" description="Helical" evidence="1">
    <location>
        <begin position="68"/>
        <end position="86"/>
    </location>
</feature>
<proteinExistence type="predicted"/>
<dbReference type="RefSeq" id="WP_168105797.1">
    <property type="nucleotide sequence ID" value="NZ_VTOX01000001.1"/>
</dbReference>
<feature type="transmembrane region" description="Helical" evidence="1">
    <location>
        <begin position="98"/>
        <end position="117"/>
    </location>
</feature>
<organism evidence="3 4">
    <name type="scientific">Ramlibacter lithotrophicus</name>
    <dbReference type="NCBI Taxonomy" id="2606681"/>
    <lineage>
        <taxon>Bacteria</taxon>
        <taxon>Pseudomonadati</taxon>
        <taxon>Pseudomonadota</taxon>
        <taxon>Betaproteobacteria</taxon>
        <taxon>Burkholderiales</taxon>
        <taxon>Comamonadaceae</taxon>
        <taxon>Ramlibacter</taxon>
    </lineage>
</organism>
<keyword evidence="1" id="KW-0812">Transmembrane</keyword>
<dbReference type="AlphaFoldDB" id="A0A7X6I4X3"/>
<sequence length="408" mass="43592">MQLDAISFVWGGFFAAVVLLVVGGLAVFAQSHHRVALQSVVTALLTALFVVSYLGWLPGSDRFEQLRLVSVAGIVTAIMLGLLLLVDLGLLRERATRAIVLRATALVTAAAVSLSWLVSPRQAVTLASLIAAGVALVSLVVSVRSALRGDDVAWIAASSLVFALTLVAGATLIALDRAGVPWPVHAISAVAGIGFLTAVGAMLWLRYSFLIEMREVLAQGPRYDPITRMRSSHAVAQMAVQAFGRHREPDRPVVLIAVSIGNLYALENLHGRAALNHALFVCASRLRRCAPADMDMGRLADDAFLLVSRNARDAERLMQLGRRLAKQLTRPVTLHTTPSAEAPGDEGTEWAAQVGVGLLATSARSQPSAMVSKVRDMSRTAWSFDSRVAWLDQGSDSIAELPVLDSAR</sequence>
<dbReference type="Pfam" id="PF00990">
    <property type="entry name" value="GGDEF"/>
    <property type="match status" value="1"/>
</dbReference>
<protein>
    <submittedName>
        <fullName evidence="3">GGDEF domain-containing protein</fullName>
    </submittedName>
</protein>
<feature type="transmembrane region" description="Helical" evidence="1">
    <location>
        <begin position="6"/>
        <end position="28"/>
    </location>
</feature>
<dbReference type="SUPFAM" id="SSF55073">
    <property type="entry name" value="Nucleotide cyclase"/>
    <property type="match status" value="1"/>
</dbReference>